<dbReference type="EMBL" id="BAABJX010000017">
    <property type="protein sequence ID" value="GAA4826826.1"/>
    <property type="molecule type" value="Genomic_DNA"/>
</dbReference>
<name>A0ABP9D4U3_9BACT</name>
<evidence type="ECO:0000313" key="2">
    <source>
        <dbReference type="Proteomes" id="UP001500298"/>
    </source>
</evidence>
<keyword evidence="2" id="KW-1185">Reference proteome</keyword>
<dbReference type="InterPro" id="IPR014917">
    <property type="entry name" value="DUF1800"/>
</dbReference>
<dbReference type="RefSeq" id="WP_345369622.1">
    <property type="nucleotide sequence ID" value="NZ_BAABJX010000017.1"/>
</dbReference>
<proteinExistence type="predicted"/>
<dbReference type="Proteomes" id="UP001500298">
    <property type="component" value="Unassembled WGS sequence"/>
</dbReference>
<evidence type="ECO:0000313" key="1">
    <source>
        <dbReference type="EMBL" id="GAA4826826.1"/>
    </source>
</evidence>
<comment type="caution">
    <text evidence="1">The sequence shown here is derived from an EMBL/GenBank/DDBJ whole genome shotgun (WGS) entry which is preliminary data.</text>
</comment>
<organism evidence="1 2">
    <name type="scientific">Algivirga pacifica</name>
    <dbReference type="NCBI Taxonomy" id="1162670"/>
    <lineage>
        <taxon>Bacteria</taxon>
        <taxon>Pseudomonadati</taxon>
        <taxon>Bacteroidota</taxon>
        <taxon>Cytophagia</taxon>
        <taxon>Cytophagales</taxon>
        <taxon>Flammeovirgaceae</taxon>
        <taxon>Algivirga</taxon>
    </lineage>
</organism>
<protein>
    <submittedName>
        <fullName evidence="1">DUF1800 domain-containing protein</fullName>
    </submittedName>
</protein>
<sequence length="460" mass="53383">MEQQHIQHLYWRASFGIPLNLVSTLQQQSKNQVINQLISNSSLYKPLPFKDLSEFTPFNIRQTSNKKDIRIKSGKTIQKLNLQWLEYMVNSVGIREKMALFWHDHFACAPRNPLFAQQYVEILRANALGNFGTMLIEVSKSPAMLTYLNNIQNVKGSPNENFAREVMELFTLGRDTVYTEKDIQEAARCFTGWKINKEGQFFLHRKKHDTGVKTVLGVTDALEGEDVLLLLLKQKETAYYICKKLYSYLVNEHIREERVQILAKLMYQENYEILPVLKAIFLSNWFYENENIGTQIKSPITFIVGTQRQLNLKISPPQKQIYVQRILGQILLSPPNVAGWKSGTYWIDNNRLMFRLKWVESLLKAVPLSLEPPEIGDDNDPFQETKEAGKMRIEVKLDEFMNYVTGNTDKKDSHEILLNYLLQVNPNPSSIPLLRRNITNEQQLKSFLSKASKLPEYQVC</sequence>
<accession>A0ABP9D4U3</accession>
<dbReference type="Pfam" id="PF08811">
    <property type="entry name" value="DUF1800"/>
    <property type="match status" value="1"/>
</dbReference>
<reference evidence="2" key="1">
    <citation type="journal article" date="2019" name="Int. J. Syst. Evol. Microbiol.">
        <title>The Global Catalogue of Microorganisms (GCM) 10K type strain sequencing project: providing services to taxonomists for standard genome sequencing and annotation.</title>
        <authorList>
            <consortium name="The Broad Institute Genomics Platform"/>
            <consortium name="The Broad Institute Genome Sequencing Center for Infectious Disease"/>
            <person name="Wu L."/>
            <person name="Ma J."/>
        </authorList>
    </citation>
    <scope>NUCLEOTIDE SEQUENCE [LARGE SCALE GENOMIC DNA]</scope>
    <source>
        <strain evidence="2">JCM 18326</strain>
    </source>
</reference>
<gene>
    <name evidence="1" type="ORF">GCM10023331_09420</name>
</gene>